<organism evidence="1">
    <name type="scientific">Acinetobacter phage vB_Ab_1137_KEN_05</name>
    <dbReference type="NCBI Taxonomy" id="3143020"/>
    <lineage>
        <taxon>Viruses</taxon>
    </lineage>
</organism>
<gene>
    <name evidence="1" type="ORF">FEVFDKGT_CDS0056</name>
</gene>
<reference evidence="1" key="1">
    <citation type="submission" date="2024-05" db="EMBL/GenBank/DDBJ databases">
        <title>Complete Genome Sequences of 14 Acinetobacter baumannii phages isolated in Kenya.</title>
        <authorList>
            <person name="Mwai F."/>
            <person name="Kigen C."/>
            <person name="Makobe C."/>
            <person name="Georges M."/>
            <person name="Mutai I."/>
            <person name="Odoyo E."/>
            <person name="Gachoya M."/>
            <person name="Musila L."/>
        </authorList>
    </citation>
    <scope>NUCLEOTIDE SEQUENCE</scope>
</reference>
<dbReference type="EMBL" id="PP841136">
    <property type="protein sequence ID" value="XCN27708.1"/>
    <property type="molecule type" value="Genomic_DNA"/>
</dbReference>
<evidence type="ECO:0008006" key="2">
    <source>
        <dbReference type="Google" id="ProtNLM"/>
    </source>
</evidence>
<name>A0AAU8KVZ3_9VIRU</name>
<proteinExistence type="predicted"/>
<protein>
    <recommendedName>
        <fullName evidence="2">Lipoprotein</fullName>
    </recommendedName>
</protein>
<accession>A0AAU8KVZ3</accession>
<sequence length="43" mass="4480">MFMYSPLLISSCTISIVGSYMPYSIANGLPEGTKAVTVAPATP</sequence>
<evidence type="ECO:0000313" key="1">
    <source>
        <dbReference type="EMBL" id="XCN27708.1"/>
    </source>
</evidence>